<dbReference type="GO" id="GO:0009231">
    <property type="term" value="P:riboflavin biosynthetic process"/>
    <property type="evidence" value="ECO:0007669"/>
    <property type="project" value="UniProtKB-UniRule"/>
</dbReference>
<dbReference type="GO" id="GO:0005829">
    <property type="term" value="C:cytosol"/>
    <property type="evidence" value="ECO:0007669"/>
    <property type="project" value="TreeGrafter"/>
</dbReference>
<evidence type="ECO:0000256" key="6">
    <source>
        <dbReference type="ARBA" id="ARBA00048785"/>
    </source>
</evidence>
<comment type="similarity">
    <text evidence="2 7">Belongs to the DMRL synthase family.</text>
</comment>
<dbReference type="UniPathway" id="UPA00275">
    <property type="reaction ID" value="UER00404"/>
</dbReference>
<evidence type="ECO:0000313" key="9">
    <source>
        <dbReference type="Proteomes" id="UP000286715"/>
    </source>
</evidence>
<dbReference type="EMBL" id="BHZE01000006">
    <property type="protein sequence ID" value="GCD77425.1"/>
    <property type="molecule type" value="Genomic_DNA"/>
</dbReference>
<comment type="function">
    <text evidence="7">Catalyzes the formation of 6,7-dimethyl-8-ribityllumazine by condensation of 5-amino-6-(D-ribitylamino)uracil with 3,4-dihydroxy-2-butanone 4-phosphate. This is the penultimate step in the biosynthesis of riboflavin.</text>
</comment>
<accession>A0A401XK60</accession>
<dbReference type="SUPFAM" id="SSF52121">
    <property type="entry name" value="Lumazine synthase"/>
    <property type="match status" value="1"/>
</dbReference>
<feature type="binding site" evidence="7">
    <location>
        <begin position="95"/>
        <end position="96"/>
    </location>
    <ligand>
        <name>(2S)-2-hydroxy-3-oxobutyl phosphate</name>
        <dbReference type="ChEBI" id="CHEBI:58830"/>
    </ligand>
</feature>
<dbReference type="NCBIfam" id="TIGR00114">
    <property type="entry name" value="lumazine-synth"/>
    <property type="match status" value="1"/>
</dbReference>
<dbReference type="OrthoDB" id="9809709at2"/>
<evidence type="ECO:0000256" key="2">
    <source>
        <dbReference type="ARBA" id="ARBA00007424"/>
    </source>
</evidence>
<evidence type="ECO:0000313" key="8">
    <source>
        <dbReference type="EMBL" id="GCD77425.1"/>
    </source>
</evidence>
<sequence>MATANKNLSEYDKSRLPSAFSFRFALVRAQWNDQVTSGLYKGAYDTLIDLGAKPENIVTIEVPGSMELIYGCRQAAAIEPKVDAIIAIGCLVKGETMHFEFVSMAVYHGLSQLNLTLQVPVIACVLTDNNIEQSLARSGGVHGNKGVEAAVTALLMCGRKV</sequence>
<dbReference type="Proteomes" id="UP000286715">
    <property type="component" value="Unassembled WGS sequence"/>
</dbReference>
<reference evidence="8 9" key="1">
    <citation type="submission" date="2018-11" db="EMBL/GenBank/DDBJ databases">
        <title>Schleiferia aggregans sp. nov., a moderately thermophilic heterotrophic bacterium isolated from microbial mats at a terrestrial hot spring.</title>
        <authorList>
            <person name="Iino T."/>
            <person name="Ohkuma M."/>
            <person name="Haruta S."/>
        </authorList>
    </citation>
    <scope>NUCLEOTIDE SEQUENCE [LARGE SCALE GENOMIC DNA]</scope>
    <source>
        <strain evidence="8 9">LA</strain>
    </source>
</reference>
<feature type="binding site" evidence="7">
    <location>
        <begin position="90"/>
        <end position="92"/>
    </location>
    <ligand>
        <name>5-amino-6-(D-ribitylamino)uracil</name>
        <dbReference type="ChEBI" id="CHEBI:15934"/>
    </ligand>
</feature>
<feature type="binding site" evidence="7">
    <location>
        <position position="137"/>
    </location>
    <ligand>
        <name>(2S)-2-hydroxy-3-oxobutyl phosphate</name>
        <dbReference type="ChEBI" id="CHEBI:58830"/>
    </ligand>
</feature>
<dbReference type="PANTHER" id="PTHR21058">
    <property type="entry name" value="6,7-DIMETHYL-8-RIBITYLLUMAZINE SYNTHASE DMRL SYNTHASE LUMAZINE SYNTHASE"/>
    <property type="match status" value="1"/>
</dbReference>
<gene>
    <name evidence="7 8" type="primary">ribH</name>
    <name evidence="8" type="ORF">JCM31826_09070</name>
</gene>
<keyword evidence="5 7" id="KW-0808">Transferase</keyword>
<comment type="pathway">
    <text evidence="1 7">Cofactor biosynthesis; riboflavin biosynthesis; riboflavin from 2-hydroxy-3-oxobutyl phosphate and 5-amino-6-(D-ribitylamino)uracil: step 1/2.</text>
</comment>
<dbReference type="HAMAP" id="MF_00178">
    <property type="entry name" value="Lumazine_synth"/>
    <property type="match status" value="1"/>
</dbReference>
<dbReference type="Pfam" id="PF00885">
    <property type="entry name" value="DMRL_synthase"/>
    <property type="match status" value="1"/>
</dbReference>
<protein>
    <recommendedName>
        <fullName evidence="3 7">6,7-dimethyl-8-ribityllumazine synthase</fullName>
        <shortName evidence="7">DMRL synthase</shortName>
        <shortName evidence="7">LS</shortName>
        <shortName evidence="7">Lumazine synthase</shortName>
        <ecNumber evidence="3 7">2.5.1.78</ecNumber>
    </recommendedName>
</protein>
<dbReference type="GO" id="GO:0000906">
    <property type="term" value="F:6,7-dimethyl-8-ribityllumazine synthase activity"/>
    <property type="evidence" value="ECO:0007669"/>
    <property type="project" value="UniProtKB-UniRule"/>
</dbReference>
<dbReference type="Gene3D" id="3.40.50.960">
    <property type="entry name" value="Lumazine/riboflavin synthase"/>
    <property type="match status" value="1"/>
</dbReference>
<dbReference type="EC" id="2.5.1.78" evidence="3 7"/>
<proteinExistence type="inferred from homology"/>
<keyword evidence="4 7" id="KW-0686">Riboflavin biosynthesis</keyword>
<dbReference type="RefSeq" id="WP_124397485.1">
    <property type="nucleotide sequence ID" value="NZ_BHZE01000006.1"/>
</dbReference>
<name>A0A401XK60_9FLAO</name>
<feature type="active site" description="Proton donor" evidence="7">
    <location>
        <position position="98"/>
    </location>
</feature>
<evidence type="ECO:0000256" key="3">
    <source>
        <dbReference type="ARBA" id="ARBA00012664"/>
    </source>
</evidence>
<dbReference type="InterPro" id="IPR002180">
    <property type="entry name" value="LS/RS"/>
</dbReference>
<comment type="caution">
    <text evidence="8">The sequence shown here is derived from an EMBL/GenBank/DDBJ whole genome shotgun (WGS) entry which is preliminary data.</text>
</comment>
<dbReference type="PANTHER" id="PTHR21058:SF0">
    <property type="entry name" value="6,7-DIMETHYL-8-RIBITYLLUMAZINE SYNTHASE"/>
    <property type="match status" value="1"/>
</dbReference>
<dbReference type="InterPro" id="IPR034964">
    <property type="entry name" value="LS"/>
</dbReference>
<organism evidence="8 9">
    <name type="scientific">Thermaurantimonas aggregans</name>
    <dbReference type="NCBI Taxonomy" id="2173829"/>
    <lineage>
        <taxon>Bacteria</taxon>
        <taxon>Pseudomonadati</taxon>
        <taxon>Bacteroidota</taxon>
        <taxon>Flavobacteriia</taxon>
        <taxon>Flavobacteriales</taxon>
        <taxon>Schleiferiaceae</taxon>
        <taxon>Thermaurantimonas</taxon>
    </lineage>
</organism>
<evidence type="ECO:0000256" key="4">
    <source>
        <dbReference type="ARBA" id="ARBA00022619"/>
    </source>
</evidence>
<evidence type="ECO:0000256" key="5">
    <source>
        <dbReference type="ARBA" id="ARBA00022679"/>
    </source>
</evidence>
<comment type="catalytic activity">
    <reaction evidence="6 7">
        <text>(2S)-2-hydroxy-3-oxobutyl phosphate + 5-amino-6-(D-ribitylamino)uracil = 6,7-dimethyl-8-(1-D-ribityl)lumazine + phosphate + 2 H2O + H(+)</text>
        <dbReference type="Rhea" id="RHEA:26152"/>
        <dbReference type="ChEBI" id="CHEBI:15377"/>
        <dbReference type="ChEBI" id="CHEBI:15378"/>
        <dbReference type="ChEBI" id="CHEBI:15934"/>
        <dbReference type="ChEBI" id="CHEBI:43474"/>
        <dbReference type="ChEBI" id="CHEBI:58201"/>
        <dbReference type="ChEBI" id="CHEBI:58830"/>
        <dbReference type="EC" id="2.5.1.78"/>
    </reaction>
</comment>
<evidence type="ECO:0000256" key="1">
    <source>
        <dbReference type="ARBA" id="ARBA00004917"/>
    </source>
</evidence>
<comment type="caution">
    <text evidence="7">Lacks conserved residue(s) required for the propagation of feature annotation.</text>
</comment>
<dbReference type="CDD" id="cd09209">
    <property type="entry name" value="Lumazine_synthase-I"/>
    <property type="match status" value="1"/>
</dbReference>
<feature type="binding site" evidence="7">
    <location>
        <position position="31"/>
    </location>
    <ligand>
        <name>5-amino-6-(D-ribitylamino)uracil</name>
        <dbReference type="ChEBI" id="CHEBI:15934"/>
    </ligand>
</feature>
<keyword evidence="9" id="KW-1185">Reference proteome</keyword>
<evidence type="ECO:0000256" key="7">
    <source>
        <dbReference type="HAMAP-Rule" id="MF_00178"/>
    </source>
</evidence>
<feature type="binding site" evidence="7">
    <location>
        <begin position="65"/>
        <end position="67"/>
    </location>
    <ligand>
        <name>5-amino-6-(D-ribitylamino)uracil</name>
        <dbReference type="ChEBI" id="CHEBI:15934"/>
    </ligand>
</feature>
<dbReference type="AlphaFoldDB" id="A0A401XK60"/>
<dbReference type="GO" id="GO:0009349">
    <property type="term" value="C:riboflavin synthase complex"/>
    <property type="evidence" value="ECO:0007669"/>
    <property type="project" value="UniProtKB-UniRule"/>
</dbReference>
<dbReference type="InterPro" id="IPR036467">
    <property type="entry name" value="LS/RS_sf"/>
</dbReference>